<comment type="caution">
    <text evidence="1">The sequence shown here is derived from an EMBL/GenBank/DDBJ whole genome shotgun (WGS) entry which is preliminary data.</text>
</comment>
<dbReference type="EMBL" id="JAMOIM010000011">
    <property type="protein sequence ID" value="MCW6509739.1"/>
    <property type="molecule type" value="Genomic_DNA"/>
</dbReference>
<reference evidence="1" key="1">
    <citation type="submission" date="2022-05" db="EMBL/GenBank/DDBJ databases">
        <authorList>
            <person name="Pankratov T."/>
        </authorList>
    </citation>
    <scope>NUCLEOTIDE SEQUENCE</scope>
    <source>
        <strain evidence="1">BP6-180914</strain>
    </source>
</reference>
<evidence type="ECO:0000313" key="1">
    <source>
        <dbReference type="EMBL" id="MCW6509739.1"/>
    </source>
</evidence>
<organism evidence="1 2">
    <name type="scientific">Lichenifustis flavocetrariae</name>
    <dbReference type="NCBI Taxonomy" id="2949735"/>
    <lineage>
        <taxon>Bacteria</taxon>
        <taxon>Pseudomonadati</taxon>
        <taxon>Pseudomonadota</taxon>
        <taxon>Alphaproteobacteria</taxon>
        <taxon>Hyphomicrobiales</taxon>
        <taxon>Lichenihabitantaceae</taxon>
        <taxon>Lichenifustis</taxon>
    </lineage>
</organism>
<dbReference type="Proteomes" id="UP001165667">
    <property type="component" value="Unassembled WGS sequence"/>
</dbReference>
<dbReference type="RefSeq" id="WP_282586112.1">
    <property type="nucleotide sequence ID" value="NZ_JAMOIM010000011.1"/>
</dbReference>
<proteinExistence type="predicted"/>
<name>A0AA42CJQ7_9HYPH</name>
<evidence type="ECO:0000313" key="2">
    <source>
        <dbReference type="Proteomes" id="UP001165667"/>
    </source>
</evidence>
<protein>
    <submittedName>
        <fullName evidence="1">Uncharacterized protein</fullName>
    </submittedName>
</protein>
<gene>
    <name evidence="1" type="ORF">M8523_17115</name>
</gene>
<keyword evidence="2" id="KW-1185">Reference proteome</keyword>
<dbReference type="AlphaFoldDB" id="A0AA42CJQ7"/>
<sequence>MAETSNLVLEHLRAMHGDMGKMADAMRTVGAEMTARRQHSSSLITLRKHDHLDLAPIKVRLDRIEKQLELTE</sequence>
<accession>A0AA42CJQ7</accession>